<dbReference type="GO" id="GO:0006302">
    <property type="term" value="P:double-strand break repair"/>
    <property type="evidence" value="ECO:0007669"/>
    <property type="project" value="TreeGrafter"/>
</dbReference>
<dbReference type="EMBL" id="VGLS01001104">
    <property type="protein sequence ID" value="MBM3226906.1"/>
    <property type="molecule type" value="Genomic_DNA"/>
</dbReference>
<comment type="caution">
    <text evidence="3">The sequence shown here is derived from an EMBL/GenBank/DDBJ whole genome shotgun (WGS) entry which is preliminary data.</text>
</comment>
<keyword evidence="3" id="KW-0547">Nucleotide-binding</keyword>
<protein>
    <submittedName>
        <fullName evidence="3">ATP-binding protein</fullName>
    </submittedName>
</protein>
<accession>A0A938B4W4</accession>
<feature type="domain" description="ATPase AAA-type core" evidence="2">
    <location>
        <begin position="40"/>
        <end position="112"/>
    </location>
</feature>
<evidence type="ECO:0000259" key="2">
    <source>
        <dbReference type="Pfam" id="PF13304"/>
    </source>
</evidence>
<sequence>MPPKWALAARFHRAAITVLLAMRKLRSGWNVYSRFQSTCDGTLRFLVLSVLNIDPDVRGILCLEEPENGIHPERVPVMIDLLRAIAVDPSYEVNNDNPLRQVVVNTHSPLVVGNTEQDELIYMGSIQIAERTRRGMVAQPLVPPDSWRGRKTPGAGHIAPGNLAGYFRPSQSVDA</sequence>
<proteinExistence type="predicted"/>
<keyword evidence="3" id="KW-0067">ATP-binding</keyword>
<dbReference type="PANTHER" id="PTHR32182">
    <property type="entry name" value="DNA REPLICATION AND REPAIR PROTEIN RECF"/>
    <property type="match status" value="1"/>
</dbReference>
<dbReference type="GO" id="GO:0005524">
    <property type="term" value="F:ATP binding"/>
    <property type="evidence" value="ECO:0007669"/>
    <property type="project" value="UniProtKB-KW"/>
</dbReference>
<dbReference type="AlphaFoldDB" id="A0A938B4W4"/>
<dbReference type="PANTHER" id="PTHR32182:SF22">
    <property type="entry name" value="ATP-DEPENDENT ENDONUCLEASE, OLD FAMILY-RELATED"/>
    <property type="match status" value="1"/>
</dbReference>
<dbReference type="InterPro" id="IPR003959">
    <property type="entry name" value="ATPase_AAA_core"/>
</dbReference>
<name>A0A938B4W4_UNCTE</name>
<dbReference type="GO" id="GO:0016887">
    <property type="term" value="F:ATP hydrolysis activity"/>
    <property type="evidence" value="ECO:0007669"/>
    <property type="project" value="InterPro"/>
</dbReference>
<dbReference type="GO" id="GO:0000731">
    <property type="term" value="P:DNA synthesis involved in DNA repair"/>
    <property type="evidence" value="ECO:0007669"/>
    <property type="project" value="TreeGrafter"/>
</dbReference>
<evidence type="ECO:0000313" key="3">
    <source>
        <dbReference type="EMBL" id="MBM3226906.1"/>
    </source>
</evidence>
<dbReference type="Pfam" id="PF13304">
    <property type="entry name" value="AAA_21"/>
    <property type="match status" value="1"/>
</dbReference>
<evidence type="ECO:0000256" key="1">
    <source>
        <dbReference type="SAM" id="MobiDB-lite"/>
    </source>
</evidence>
<dbReference type="Proteomes" id="UP000712673">
    <property type="component" value="Unassembled WGS sequence"/>
</dbReference>
<gene>
    <name evidence="3" type="ORF">FJZ47_24330</name>
</gene>
<feature type="region of interest" description="Disordered" evidence="1">
    <location>
        <begin position="141"/>
        <end position="163"/>
    </location>
</feature>
<reference evidence="3" key="1">
    <citation type="submission" date="2019-03" db="EMBL/GenBank/DDBJ databases">
        <title>Lake Tanganyika Metagenome-Assembled Genomes (MAGs).</title>
        <authorList>
            <person name="Tran P."/>
        </authorList>
    </citation>
    <scope>NUCLEOTIDE SEQUENCE</scope>
    <source>
        <strain evidence="3">K_DeepCast_65m_m2_066</strain>
    </source>
</reference>
<evidence type="ECO:0000313" key="4">
    <source>
        <dbReference type="Proteomes" id="UP000712673"/>
    </source>
</evidence>
<organism evidence="3 4">
    <name type="scientific">Tectimicrobiota bacterium</name>
    <dbReference type="NCBI Taxonomy" id="2528274"/>
    <lineage>
        <taxon>Bacteria</taxon>
        <taxon>Pseudomonadati</taxon>
        <taxon>Nitrospinota/Tectimicrobiota group</taxon>
        <taxon>Candidatus Tectimicrobiota</taxon>
    </lineage>
</organism>